<evidence type="ECO:0000256" key="10">
    <source>
        <dbReference type="HAMAP-Rule" id="MF_00135"/>
    </source>
</evidence>
<dbReference type="EMBL" id="SORX01000002">
    <property type="protein sequence ID" value="TFE02983.1"/>
    <property type="molecule type" value="Genomic_DNA"/>
</dbReference>
<feature type="domain" description="N-(5'phosphoribosyl) anthranilate isomerase (PRAI)" evidence="11">
    <location>
        <begin position="3"/>
        <end position="193"/>
    </location>
</feature>
<organism evidence="12 13">
    <name type="scientific">Jeotgalibacillus salarius</name>
    <dbReference type="NCBI Taxonomy" id="546023"/>
    <lineage>
        <taxon>Bacteria</taxon>
        <taxon>Bacillati</taxon>
        <taxon>Bacillota</taxon>
        <taxon>Bacilli</taxon>
        <taxon>Bacillales</taxon>
        <taxon>Caryophanaceae</taxon>
        <taxon>Jeotgalibacillus</taxon>
    </lineage>
</organism>
<comment type="catalytic activity">
    <reaction evidence="1 10">
        <text>N-(5-phospho-beta-D-ribosyl)anthranilate = 1-(2-carboxyphenylamino)-1-deoxy-D-ribulose 5-phosphate</text>
        <dbReference type="Rhea" id="RHEA:21540"/>
        <dbReference type="ChEBI" id="CHEBI:18277"/>
        <dbReference type="ChEBI" id="CHEBI:58613"/>
        <dbReference type="EC" id="5.3.1.24"/>
    </reaction>
</comment>
<dbReference type="GO" id="GO:0004640">
    <property type="term" value="F:phosphoribosylanthranilate isomerase activity"/>
    <property type="evidence" value="ECO:0007669"/>
    <property type="project" value="UniProtKB-UniRule"/>
</dbReference>
<dbReference type="HAMAP" id="MF_00135">
    <property type="entry name" value="PRAI"/>
    <property type="match status" value="1"/>
</dbReference>
<evidence type="ECO:0000313" key="12">
    <source>
        <dbReference type="EMBL" id="TFE02983.1"/>
    </source>
</evidence>
<evidence type="ECO:0000256" key="3">
    <source>
        <dbReference type="ARBA" id="ARBA00007571"/>
    </source>
</evidence>
<evidence type="ECO:0000256" key="1">
    <source>
        <dbReference type="ARBA" id="ARBA00001164"/>
    </source>
</evidence>
<dbReference type="SUPFAM" id="SSF51366">
    <property type="entry name" value="Ribulose-phoshate binding barrel"/>
    <property type="match status" value="1"/>
</dbReference>
<evidence type="ECO:0000256" key="6">
    <source>
        <dbReference type="ARBA" id="ARBA00022605"/>
    </source>
</evidence>
<evidence type="ECO:0000313" key="13">
    <source>
        <dbReference type="Proteomes" id="UP000297776"/>
    </source>
</evidence>
<proteinExistence type="inferred from homology"/>
<evidence type="ECO:0000256" key="5">
    <source>
        <dbReference type="ARBA" id="ARBA00022272"/>
    </source>
</evidence>
<dbReference type="Proteomes" id="UP000297776">
    <property type="component" value="Unassembled WGS sequence"/>
</dbReference>
<dbReference type="InterPro" id="IPR001240">
    <property type="entry name" value="PRAI_dom"/>
</dbReference>
<keyword evidence="13" id="KW-1185">Reference proteome</keyword>
<reference evidence="12 13" key="1">
    <citation type="submission" date="2019-03" db="EMBL/GenBank/DDBJ databases">
        <authorList>
            <person name="Yang Y."/>
        </authorList>
    </citation>
    <scope>NUCLEOTIDE SEQUENCE [LARGE SCALE GENOMIC DNA]</scope>
    <source>
        <strain evidence="12 13">ASL-1</strain>
    </source>
</reference>
<evidence type="ECO:0000256" key="9">
    <source>
        <dbReference type="ARBA" id="ARBA00023235"/>
    </source>
</evidence>
<dbReference type="InterPro" id="IPR013785">
    <property type="entry name" value="Aldolase_TIM"/>
</dbReference>
<dbReference type="UniPathway" id="UPA00035">
    <property type="reaction ID" value="UER00042"/>
</dbReference>
<sequence>MLVKICGLMNREDVDAAVKSGADYVGFIFAESKRKISFEQAAHISKDVPPSVLKVGVFVNPTLDEIQQAVETVKLDLIQLHGEETPDFCDSMPRPVIKAFSIRDQSDIVSMQLYQVKHILADAPGADYRGGSGHTFDWSILKQTDQQFILAGGLTPENVSKAISETSPIGVDVSSGVETNLQKDHSKIHAFIKEAKRSC</sequence>
<evidence type="ECO:0000256" key="8">
    <source>
        <dbReference type="ARBA" id="ARBA00023141"/>
    </source>
</evidence>
<dbReference type="InterPro" id="IPR011060">
    <property type="entry name" value="RibuloseP-bd_barrel"/>
</dbReference>
<evidence type="ECO:0000256" key="4">
    <source>
        <dbReference type="ARBA" id="ARBA00012572"/>
    </source>
</evidence>
<dbReference type="InterPro" id="IPR044643">
    <property type="entry name" value="TrpF_fam"/>
</dbReference>
<gene>
    <name evidence="10" type="primary">trpF</name>
    <name evidence="12" type="ORF">E2626_04010</name>
</gene>
<dbReference type="NCBIfam" id="NF002298">
    <property type="entry name" value="PRK01222.1-4"/>
    <property type="match status" value="1"/>
</dbReference>
<dbReference type="PANTHER" id="PTHR42894">
    <property type="entry name" value="N-(5'-PHOSPHORIBOSYL)ANTHRANILATE ISOMERASE"/>
    <property type="match status" value="1"/>
</dbReference>
<dbReference type="OrthoDB" id="9786954at2"/>
<comment type="similarity">
    <text evidence="3 10">Belongs to the TrpF family.</text>
</comment>
<protein>
    <recommendedName>
        <fullName evidence="5 10">N-(5'-phosphoribosyl)anthranilate isomerase</fullName>
        <shortName evidence="10">PRAI</shortName>
        <ecNumber evidence="4 10">5.3.1.24</ecNumber>
    </recommendedName>
</protein>
<keyword evidence="9 10" id="KW-0413">Isomerase</keyword>
<evidence type="ECO:0000259" key="11">
    <source>
        <dbReference type="Pfam" id="PF00697"/>
    </source>
</evidence>
<dbReference type="CDD" id="cd00405">
    <property type="entry name" value="PRAI"/>
    <property type="match status" value="1"/>
</dbReference>
<dbReference type="NCBIfam" id="NF002300">
    <property type="entry name" value="PRK01222.1-7"/>
    <property type="match status" value="1"/>
</dbReference>
<dbReference type="Gene3D" id="3.20.20.70">
    <property type="entry name" value="Aldolase class I"/>
    <property type="match status" value="1"/>
</dbReference>
<dbReference type="AlphaFoldDB" id="A0A4Y8LLX9"/>
<comment type="pathway">
    <text evidence="2 10">Amino-acid biosynthesis; L-tryptophan biosynthesis; L-tryptophan from chorismate: step 3/5.</text>
</comment>
<dbReference type="RefSeq" id="WP_134379921.1">
    <property type="nucleotide sequence ID" value="NZ_SORX01000002.1"/>
</dbReference>
<dbReference type="Pfam" id="PF00697">
    <property type="entry name" value="PRAI"/>
    <property type="match status" value="1"/>
</dbReference>
<keyword evidence="8 10" id="KW-0057">Aromatic amino acid biosynthesis</keyword>
<dbReference type="PANTHER" id="PTHR42894:SF1">
    <property type="entry name" value="N-(5'-PHOSPHORIBOSYL)ANTHRANILATE ISOMERASE"/>
    <property type="match status" value="1"/>
</dbReference>
<evidence type="ECO:0000256" key="2">
    <source>
        <dbReference type="ARBA" id="ARBA00004664"/>
    </source>
</evidence>
<evidence type="ECO:0000256" key="7">
    <source>
        <dbReference type="ARBA" id="ARBA00022822"/>
    </source>
</evidence>
<keyword evidence="6 10" id="KW-0028">Amino-acid biosynthesis</keyword>
<dbReference type="GO" id="GO:0000162">
    <property type="term" value="P:L-tryptophan biosynthetic process"/>
    <property type="evidence" value="ECO:0007669"/>
    <property type="project" value="UniProtKB-UniRule"/>
</dbReference>
<dbReference type="FunFam" id="3.20.20.70:FF:000075">
    <property type="entry name" value="Tryptophan biosynthesis protein TRP1"/>
    <property type="match status" value="1"/>
</dbReference>
<comment type="caution">
    <text evidence="12">The sequence shown here is derived from an EMBL/GenBank/DDBJ whole genome shotgun (WGS) entry which is preliminary data.</text>
</comment>
<name>A0A4Y8LLX9_9BACL</name>
<dbReference type="EC" id="5.3.1.24" evidence="4 10"/>
<accession>A0A4Y8LLX9</accession>
<keyword evidence="7 10" id="KW-0822">Tryptophan biosynthesis</keyword>